<name>A0A165KLR0_EXIGL</name>
<reference evidence="1 2" key="1">
    <citation type="journal article" date="2016" name="Mol. Biol. Evol.">
        <title>Comparative Genomics of Early-Diverging Mushroom-Forming Fungi Provides Insights into the Origins of Lignocellulose Decay Capabilities.</title>
        <authorList>
            <person name="Nagy L.G."/>
            <person name="Riley R."/>
            <person name="Tritt A."/>
            <person name="Adam C."/>
            <person name="Daum C."/>
            <person name="Floudas D."/>
            <person name="Sun H."/>
            <person name="Yadav J.S."/>
            <person name="Pangilinan J."/>
            <person name="Larsson K.H."/>
            <person name="Matsuura K."/>
            <person name="Barry K."/>
            <person name="Labutti K."/>
            <person name="Kuo R."/>
            <person name="Ohm R.A."/>
            <person name="Bhattacharya S.S."/>
            <person name="Shirouzu T."/>
            <person name="Yoshinaga Y."/>
            <person name="Martin F.M."/>
            <person name="Grigoriev I.V."/>
            <person name="Hibbett D.S."/>
        </authorList>
    </citation>
    <scope>NUCLEOTIDE SEQUENCE [LARGE SCALE GENOMIC DNA]</scope>
    <source>
        <strain evidence="1 2">HHB12029</strain>
    </source>
</reference>
<sequence>MRAQHYTALCLRHATIVPQEGLVAEAYTLEHLGQVELHDVRGCGRRTVYSLHPISRVDAPRSPIAPTLTVTSFSSRPNAPRALFCSVWCCLPSSRPGQMLNSRIRSRYRATCTSCGVRILCQLSIGLGIVVLFECASFGSEMPADPGCIERPYTMQRVPLVPALPRVLTHSDGLWRYCWS</sequence>
<gene>
    <name evidence="1" type="ORF">EXIGLDRAFT_420763</name>
</gene>
<dbReference type="InParanoid" id="A0A165KLR0"/>
<evidence type="ECO:0000313" key="2">
    <source>
        <dbReference type="Proteomes" id="UP000077266"/>
    </source>
</evidence>
<proteinExistence type="predicted"/>
<keyword evidence="2" id="KW-1185">Reference proteome</keyword>
<dbReference type="AlphaFoldDB" id="A0A165KLR0"/>
<dbReference type="EMBL" id="KV425941">
    <property type="protein sequence ID" value="KZV96546.1"/>
    <property type="molecule type" value="Genomic_DNA"/>
</dbReference>
<dbReference type="Proteomes" id="UP000077266">
    <property type="component" value="Unassembled WGS sequence"/>
</dbReference>
<evidence type="ECO:0000313" key="1">
    <source>
        <dbReference type="EMBL" id="KZV96546.1"/>
    </source>
</evidence>
<accession>A0A165KLR0</accession>
<protein>
    <submittedName>
        <fullName evidence="1">Uncharacterized protein</fullName>
    </submittedName>
</protein>
<organism evidence="1 2">
    <name type="scientific">Exidia glandulosa HHB12029</name>
    <dbReference type="NCBI Taxonomy" id="1314781"/>
    <lineage>
        <taxon>Eukaryota</taxon>
        <taxon>Fungi</taxon>
        <taxon>Dikarya</taxon>
        <taxon>Basidiomycota</taxon>
        <taxon>Agaricomycotina</taxon>
        <taxon>Agaricomycetes</taxon>
        <taxon>Auriculariales</taxon>
        <taxon>Exidiaceae</taxon>
        <taxon>Exidia</taxon>
    </lineage>
</organism>